<sequence length="185" mass="21112">MKFENTPMGPWVKFENRVRNTIPVIFIAIQAPYHYYFFNQSHVIEILTLRAKLHHGQLSSDSTICKYHEDYYLVDFKLHDGHGKNCCDPYKCHPSKIRKGSRTITLSQSRKLRNNSITKGQSEKPCLAHLSLVIDNKLCNLCYHEIKSIVNAVDVQDLDFSPLSEVTSPDSSPLSSQDMLVDVSA</sequence>
<dbReference type="EMBL" id="JAOYFB010000040">
    <property type="protein sequence ID" value="KAK4037476.1"/>
    <property type="molecule type" value="Genomic_DNA"/>
</dbReference>
<feature type="compositionally biased region" description="Polar residues" evidence="1">
    <location>
        <begin position="164"/>
        <end position="178"/>
    </location>
</feature>
<accession>A0ABR0B715</accession>
<dbReference type="Proteomes" id="UP001234178">
    <property type="component" value="Unassembled WGS sequence"/>
</dbReference>
<proteinExistence type="predicted"/>
<gene>
    <name evidence="2" type="ORF">OUZ56_029509</name>
</gene>
<evidence type="ECO:0000256" key="1">
    <source>
        <dbReference type="SAM" id="MobiDB-lite"/>
    </source>
</evidence>
<evidence type="ECO:0000313" key="3">
    <source>
        <dbReference type="Proteomes" id="UP001234178"/>
    </source>
</evidence>
<feature type="region of interest" description="Disordered" evidence="1">
    <location>
        <begin position="164"/>
        <end position="185"/>
    </location>
</feature>
<evidence type="ECO:0000313" key="2">
    <source>
        <dbReference type="EMBL" id="KAK4037476.1"/>
    </source>
</evidence>
<comment type="caution">
    <text evidence="2">The sequence shown here is derived from an EMBL/GenBank/DDBJ whole genome shotgun (WGS) entry which is preliminary data.</text>
</comment>
<organism evidence="2 3">
    <name type="scientific">Daphnia magna</name>
    <dbReference type="NCBI Taxonomy" id="35525"/>
    <lineage>
        <taxon>Eukaryota</taxon>
        <taxon>Metazoa</taxon>
        <taxon>Ecdysozoa</taxon>
        <taxon>Arthropoda</taxon>
        <taxon>Crustacea</taxon>
        <taxon>Branchiopoda</taxon>
        <taxon>Diplostraca</taxon>
        <taxon>Cladocera</taxon>
        <taxon>Anomopoda</taxon>
        <taxon>Daphniidae</taxon>
        <taxon>Daphnia</taxon>
    </lineage>
</organism>
<name>A0ABR0B715_9CRUS</name>
<keyword evidence="3" id="KW-1185">Reference proteome</keyword>
<reference evidence="2 3" key="1">
    <citation type="journal article" date="2023" name="Nucleic Acids Res.">
        <title>The hologenome of Daphnia magna reveals possible DNA methylation and microbiome-mediated evolution of the host genome.</title>
        <authorList>
            <person name="Chaturvedi A."/>
            <person name="Li X."/>
            <person name="Dhandapani V."/>
            <person name="Marshall H."/>
            <person name="Kissane S."/>
            <person name="Cuenca-Cambronero M."/>
            <person name="Asole G."/>
            <person name="Calvet F."/>
            <person name="Ruiz-Romero M."/>
            <person name="Marangio P."/>
            <person name="Guigo R."/>
            <person name="Rago D."/>
            <person name="Mirbahai L."/>
            <person name="Eastwood N."/>
            <person name="Colbourne J.K."/>
            <person name="Zhou J."/>
            <person name="Mallon E."/>
            <person name="Orsini L."/>
        </authorList>
    </citation>
    <scope>NUCLEOTIDE SEQUENCE [LARGE SCALE GENOMIC DNA]</scope>
    <source>
        <strain evidence="2">LRV0_1</strain>
    </source>
</reference>
<protein>
    <submittedName>
        <fullName evidence="2">Uncharacterized protein</fullName>
    </submittedName>
</protein>